<feature type="domain" description="DUF397" evidence="1">
    <location>
        <begin position="26"/>
        <end position="44"/>
    </location>
</feature>
<dbReference type="STRING" id="457427.SSOG_05002"/>
<dbReference type="OrthoDB" id="4562195at2"/>
<name>D9WES3_9ACTN</name>
<evidence type="ECO:0000313" key="3">
    <source>
        <dbReference type="Proteomes" id="UP000003963"/>
    </source>
</evidence>
<gene>
    <name evidence="2" type="ORF">SSOG_05002</name>
</gene>
<accession>D9WES3</accession>
<dbReference type="Proteomes" id="UP000003963">
    <property type="component" value="Unassembled WGS sequence"/>
</dbReference>
<dbReference type="HOGENOM" id="CLU_131550_0_0_11"/>
<dbReference type="RefSeq" id="WP_009717092.1">
    <property type="nucleotide sequence ID" value="NZ_GG657754.1"/>
</dbReference>
<dbReference type="InterPro" id="IPR007278">
    <property type="entry name" value="DUF397"/>
</dbReference>
<protein>
    <submittedName>
        <fullName evidence="2">Putative toxin-antitoxin system, toxin component</fullName>
    </submittedName>
</protein>
<dbReference type="EMBL" id="GG657754">
    <property type="protein sequence ID" value="EFL25288.1"/>
    <property type="molecule type" value="Genomic_DNA"/>
</dbReference>
<feature type="domain" description="DUF397" evidence="1">
    <location>
        <begin position="5"/>
        <end position="24"/>
    </location>
</feature>
<sequence length="106" mass="11047">MSNELAWFKSSYSNSEGGNCVEVALSWRKSSYSDTGGGNCVEVAAPWAKSSYSNSEGGECVEVATCPHTVHVRDSKQLGAGPQLALAPDAWAEFISFAAATAVSPA</sequence>
<dbReference type="AlphaFoldDB" id="D9WES3"/>
<keyword evidence="3" id="KW-1185">Reference proteome</keyword>
<feature type="domain" description="DUF397" evidence="1">
    <location>
        <begin position="45"/>
        <end position="97"/>
    </location>
</feature>
<reference evidence="2 3" key="1">
    <citation type="submission" date="2009-02" db="EMBL/GenBank/DDBJ databases">
        <title>Annotation of Streptomyces hygroscopicus strain ATCC 53653.</title>
        <authorList>
            <consortium name="The Broad Institute Genome Sequencing Platform"/>
            <consortium name="Broad Institute Microbial Sequencing Center"/>
            <person name="Fischbach M."/>
            <person name="Godfrey P."/>
            <person name="Ward D."/>
            <person name="Young S."/>
            <person name="Zeng Q."/>
            <person name="Koehrsen M."/>
            <person name="Alvarado L."/>
            <person name="Berlin A.M."/>
            <person name="Bochicchio J."/>
            <person name="Borenstein D."/>
            <person name="Chapman S.B."/>
            <person name="Chen Z."/>
            <person name="Engels R."/>
            <person name="Freedman E."/>
            <person name="Gellesch M."/>
            <person name="Goldberg J."/>
            <person name="Griggs A."/>
            <person name="Gujja S."/>
            <person name="Heilman E.R."/>
            <person name="Heiman D.I."/>
            <person name="Hepburn T.A."/>
            <person name="Howarth C."/>
            <person name="Jen D."/>
            <person name="Larson L."/>
            <person name="Lewis B."/>
            <person name="Mehta T."/>
            <person name="Park D."/>
            <person name="Pearson M."/>
            <person name="Richards J."/>
            <person name="Roberts A."/>
            <person name="Saif S."/>
            <person name="Shea T.D."/>
            <person name="Shenoy N."/>
            <person name="Sisk P."/>
            <person name="Stolte C."/>
            <person name="Sykes S.N."/>
            <person name="Thomson T."/>
            <person name="Walk T."/>
            <person name="White J."/>
            <person name="Yandava C."/>
            <person name="Straight P."/>
            <person name="Clardy J."/>
            <person name="Hung D."/>
            <person name="Kolter R."/>
            <person name="Mekalanos J."/>
            <person name="Walker S."/>
            <person name="Walsh C.T."/>
            <person name="Wieland-Brown L.C."/>
            <person name="Haas B."/>
            <person name="Nusbaum C."/>
            <person name="Birren B."/>
        </authorList>
    </citation>
    <scope>NUCLEOTIDE SEQUENCE [LARGE SCALE GENOMIC DNA]</scope>
    <source>
        <strain evidence="2 3">ATCC 53653</strain>
    </source>
</reference>
<proteinExistence type="predicted"/>
<dbReference type="Pfam" id="PF04149">
    <property type="entry name" value="DUF397"/>
    <property type="match status" value="3"/>
</dbReference>
<evidence type="ECO:0000313" key="2">
    <source>
        <dbReference type="EMBL" id="EFL25288.1"/>
    </source>
</evidence>
<organism evidence="2 3">
    <name type="scientific">Streptomyces himastatinicus ATCC 53653</name>
    <dbReference type="NCBI Taxonomy" id="457427"/>
    <lineage>
        <taxon>Bacteria</taxon>
        <taxon>Bacillati</taxon>
        <taxon>Actinomycetota</taxon>
        <taxon>Actinomycetes</taxon>
        <taxon>Kitasatosporales</taxon>
        <taxon>Streptomycetaceae</taxon>
        <taxon>Streptomyces</taxon>
        <taxon>Streptomyces violaceusniger group</taxon>
    </lineage>
</organism>
<evidence type="ECO:0000259" key="1">
    <source>
        <dbReference type="Pfam" id="PF04149"/>
    </source>
</evidence>